<reference evidence="3" key="1">
    <citation type="submission" date="2016-10" db="EMBL/GenBank/DDBJ databases">
        <authorList>
            <person name="Varghese N."/>
            <person name="Submissions S."/>
        </authorList>
    </citation>
    <scope>NUCLEOTIDE SEQUENCE [LARGE SCALE GENOMIC DNA]</scope>
    <source>
        <strain evidence="3">CGMCC 1.10971</strain>
    </source>
</reference>
<dbReference type="Pfam" id="PF00702">
    <property type="entry name" value="Hydrolase"/>
    <property type="match status" value="1"/>
</dbReference>
<keyword evidence="1 2" id="KW-0378">Hydrolase</keyword>
<dbReference type="AlphaFoldDB" id="A0A1I2M1X6"/>
<dbReference type="PRINTS" id="PR00413">
    <property type="entry name" value="HADHALOGNASE"/>
</dbReference>
<keyword evidence="3" id="KW-1185">Reference proteome</keyword>
<name>A0A1I2M1X6_9GAMM</name>
<organism evidence="2 3">
    <name type="scientific">Neptunomonas qingdaonensis</name>
    <dbReference type="NCBI Taxonomy" id="1045558"/>
    <lineage>
        <taxon>Bacteria</taxon>
        <taxon>Pseudomonadati</taxon>
        <taxon>Pseudomonadota</taxon>
        <taxon>Gammaproteobacteria</taxon>
        <taxon>Oceanospirillales</taxon>
        <taxon>Oceanospirillaceae</taxon>
        <taxon>Neptunomonas</taxon>
    </lineage>
</organism>
<dbReference type="Gene3D" id="1.20.120.1600">
    <property type="match status" value="1"/>
</dbReference>
<dbReference type="InterPro" id="IPR006439">
    <property type="entry name" value="HAD-SF_hydro_IA"/>
</dbReference>
<dbReference type="SUPFAM" id="SSF56784">
    <property type="entry name" value="HAD-like"/>
    <property type="match status" value="1"/>
</dbReference>
<accession>A0A1I2M1X6</accession>
<dbReference type="InterPro" id="IPR036412">
    <property type="entry name" value="HAD-like_sf"/>
</dbReference>
<protein>
    <submittedName>
        <fullName evidence="2">Putative hydrolase of the HAD superfamily</fullName>
    </submittedName>
</protein>
<dbReference type="GO" id="GO:0016787">
    <property type="term" value="F:hydrolase activity"/>
    <property type="evidence" value="ECO:0007669"/>
    <property type="project" value="UniProtKB-KW"/>
</dbReference>
<dbReference type="InterPro" id="IPR051540">
    <property type="entry name" value="S-2-haloacid_dehalogenase"/>
</dbReference>
<dbReference type="RefSeq" id="WP_090723543.1">
    <property type="nucleotide sequence ID" value="NZ_FOOU01000001.1"/>
</dbReference>
<dbReference type="SFLD" id="SFLDS00003">
    <property type="entry name" value="Haloacid_Dehalogenase"/>
    <property type="match status" value="1"/>
</dbReference>
<dbReference type="NCBIfam" id="TIGR01509">
    <property type="entry name" value="HAD-SF-IA-v3"/>
    <property type="match status" value="1"/>
</dbReference>
<sequence length="239" mass="27006">MIKCITFDLDDTLWAVDPVVRAANHTLYEWLYENAPLFNKTYQLRDLNTLRTEVLLQQPDIGYSVSRIRMAVLEYGLEQAGYTNLEVKQLAKEAFSVFYQARQKVEFFEHAVAMLEALKAHGYLLGAISNGNADVEQVGLSHLMDFQFSADSVGVEKPDPLIFQHMLTHTQLKPEQVIHVGDHPVHDIEGAKAAGLWSIWVNLKALQWSGMEMPDAQVSCLSDVPLQVERIAAIKRARL</sequence>
<evidence type="ECO:0000313" key="3">
    <source>
        <dbReference type="Proteomes" id="UP000198623"/>
    </source>
</evidence>
<dbReference type="OrthoDB" id="367448at2"/>
<proteinExistence type="predicted"/>
<dbReference type="EMBL" id="FOOU01000001">
    <property type="protein sequence ID" value="SFF84798.1"/>
    <property type="molecule type" value="Genomic_DNA"/>
</dbReference>
<dbReference type="Gene3D" id="3.40.50.1000">
    <property type="entry name" value="HAD superfamily/HAD-like"/>
    <property type="match status" value="1"/>
</dbReference>
<dbReference type="PANTHER" id="PTHR43316">
    <property type="entry name" value="HYDROLASE, HALOACID DELAHOGENASE-RELATED"/>
    <property type="match status" value="1"/>
</dbReference>
<dbReference type="InterPro" id="IPR023214">
    <property type="entry name" value="HAD_sf"/>
</dbReference>
<gene>
    <name evidence="2" type="ORF">SAMN05216175_101344</name>
</gene>
<dbReference type="PANTHER" id="PTHR43316:SF8">
    <property type="entry name" value="HAD FAMILY HYDROLASE"/>
    <property type="match status" value="1"/>
</dbReference>
<dbReference type="Proteomes" id="UP000198623">
    <property type="component" value="Unassembled WGS sequence"/>
</dbReference>
<dbReference type="STRING" id="1045558.SAMN05216175_101344"/>
<evidence type="ECO:0000313" key="2">
    <source>
        <dbReference type="EMBL" id="SFF84798.1"/>
    </source>
</evidence>
<dbReference type="NCBIfam" id="TIGR01549">
    <property type="entry name" value="HAD-SF-IA-v1"/>
    <property type="match status" value="1"/>
</dbReference>
<dbReference type="SFLD" id="SFLDG01129">
    <property type="entry name" value="C1.5:_HAD__Beta-PGM__Phosphata"/>
    <property type="match status" value="1"/>
</dbReference>
<evidence type="ECO:0000256" key="1">
    <source>
        <dbReference type="ARBA" id="ARBA00022801"/>
    </source>
</evidence>